<dbReference type="STRING" id="765440.A0A0C3G5P7"/>
<accession>A0A0C3G5P7</accession>
<feature type="region of interest" description="Disordered" evidence="1">
    <location>
        <begin position="1"/>
        <end position="48"/>
    </location>
</feature>
<dbReference type="EMBL" id="KN832983">
    <property type="protein sequence ID" value="KIM85971.1"/>
    <property type="molecule type" value="Genomic_DNA"/>
</dbReference>
<feature type="region of interest" description="Disordered" evidence="1">
    <location>
        <begin position="326"/>
        <end position="345"/>
    </location>
</feature>
<protein>
    <recommendedName>
        <fullName evidence="2">Myb-like domain-containing protein</fullName>
    </recommendedName>
</protein>
<feature type="compositionally biased region" description="Polar residues" evidence="1">
    <location>
        <begin position="262"/>
        <end position="294"/>
    </location>
</feature>
<evidence type="ECO:0000313" key="4">
    <source>
        <dbReference type="Proteomes" id="UP000054166"/>
    </source>
</evidence>
<name>A0A0C3G5P7_PILCF</name>
<dbReference type="OrthoDB" id="3186724at2759"/>
<reference evidence="4" key="2">
    <citation type="submission" date="2015-01" db="EMBL/GenBank/DDBJ databases">
        <title>Evolutionary Origins and Diversification of the Mycorrhizal Mutualists.</title>
        <authorList>
            <consortium name="DOE Joint Genome Institute"/>
            <consortium name="Mycorrhizal Genomics Consortium"/>
            <person name="Kohler A."/>
            <person name="Kuo A."/>
            <person name="Nagy L.G."/>
            <person name="Floudas D."/>
            <person name="Copeland A."/>
            <person name="Barry K.W."/>
            <person name="Cichocki N."/>
            <person name="Veneault-Fourrey C."/>
            <person name="LaButti K."/>
            <person name="Lindquist E.A."/>
            <person name="Lipzen A."/>
            <person name="Lundell T."/>
            <person name="Morin E."/>
            <person name="Murat C."/>
            <person name="Riley R."/>
            <person name="Ohm R."/>
            <person name="Sun H."/>
            <person name="Tunlid A."/>
            <person name="Henrissat B."/>
            <person name="Grigoriev I.V."/>
            <person name="Hibbett D.S."/>
            <person name="Martin F."/>
        </authorList>
    </citation>
    <scope>NUCLEOTIDE SEQUENCE [LARGE SCALE GENOMIC DNA]</scope>
    <source>
        <strain evidence="4">F 1598</strain>
    </source>
</reference>
<keyword evidence="4" id="KW-1185">Reference proteome</keyword>
<dbReference type="InterPro" id="IPR044822">
    <property type="entry name" value="Myb_DNA-bind_4"/>
</dbReference>
<reference evidence="3 4" key="1">
    <citation type="submission" date="2014-04" db="EMBL/GenBank/DDBJ databases">
        <authorList>
            <consortium name="DOE Joint Genome Institute"/>
            <person name="Kuo A."/>
            <person name="Tarkka M."/>
            <person name="Buscot F."/>
            <person name="Kohler A."/>
            <person name="Nagy L.G."/>
            <person name="Floudas D."/>
            <person name="Copeland A."/>
            <person name="Barry K.W."/>
            <person name="Cichocki N."/>
            <person name="Veneault-Fourrey C."/>
            <person name="LaButti K."/>
            <person name="Lindquist E.A."/>
            <person name="Lipzen A."/>
            <person name="Lundell T."/>
            <person name="Morin E."/>
            <person name="Murat C."/>
            <person name="Sun H."/>
            <person name="Tunlid A."/>
            <person name="Henrissat B."/>
            <person name="Grigoriev I.V."/>
            <person name="Hibbett D.S."/>
            <person name="Martin F."/>
            <person name="Nordberg H.P."/>
            <person name="Cantor M.N."/>
            <person name="Hua S.X."/>
        </authorList>
    </citation>
    <scope>NUCLEOTIDE SEQUENCE [LARGE SCALE GENOMIC DNA]</scope>
    <source>
        <strain evidence="3 4">F 1598</strain>
    </source>
</reference>
<feature type="region of interest" description="Disordered" evidence="1">
    <location>
        <begin position="201"/>
        <end position="300"/>
    </location>
</feature>
<dbReference type="PROSITE" id="PS50090">
    <property type="entry name" value="MYB_LIKE"/>
    <property type="match status" value="1"/>
</dbReference>
<dbReference type="InParanoid" id="A0A0C3G5P7"/>
<feature type="compositionally biased region" description="Low complexity" evidence="1">
    <location>
        <begin position="1"/>
        <end position="20"/>
    </location>
</feature>
<dbReference type="HOGENOM" id="CLU_660750_0_0_1"/>
<feature type="domain" description="Myb-like" evidence="2">
    <location>
        <begin position="40"/>
        <end position="107"/>
    </location>
</feature>
<organism evidence="3 4">
    <name type="scientific">Piloderma croceum (strain F 1598)</name>
    <dbReference type="NCBI Taxonomy" id="765440"/>
    <lineage>
        <taxon>Eukaryota</taxon>
        <taxon>Fungi</taxon>
        <taxon>Dikarya</taxon>
        <taxon>Basidiomycota</taxon>
        <taxon>Agaricomycotina</taxon>
        <taxon>Agaricomycetes</taxon>
        <taxon>Agaricomycetidae</taxon>
        <taxon>Atheliales</taxon>
        <taxon>Atheliaceae</taxon>
        <taxon>Piloderma</taxon>
    </lineage>
</organism>
<dbReference type="AlphaFoldDB" id="A0A0C3G5P7"/>
<evidence type="ECO:0000259" key="2">
    <source>
        <dbReference type="PROSITE" id="PS50090"/>
    </source>
</evidence>
<evidence type="ECO:0000313" key="3">
    <source>
        <dbReference type="EMBL" id="KIM85971.1"/>
    </source>
</evidence>
<proteinExistence type="predicted"/>
<sequence>MQTRSSSNSPPQSVTSSSQRGHSGAPASGGEAAVGSTPTAPALKHSQWNAEEERELIDFLSDHKAEAGDGATFKHATWTQAAAHMSALHPSIIYSATQCSSKWGRLKEKFLIVHKLKAISGVGMKWTDAKGMGIDVNTRNQWNEIVQKNPTFQPFATKGWPHYDAAYTVMPKKLKGAHVFRPSDGSWGAVFNNIGQSTSATTSSAVIPSASPAALPESRTGDDHPSPADPPLQSSPVLPPRSVSPSVMTMSSTGTKRKHSAHQSAGSLSANTNFVNDFMSTSDGSSRSQTNTNSKRQKVTGAAALLTTSEELKDFNSTIRDLISSKEARNKQERRERASSSERQTKAMVAFQKQESGWLSFDHQIAMIDHFKLDVGAADAYMTLELPALCRTWVKKQLKDMQYMVDDLNVDEGPVA</sequence>
<feature type="compositionally biased region" description="Low complexity" evidence="1">
    <location>
        <begin position="201"/>
        <end position="216"/>
    </location>
</feature>
<gene>
    <name evidence="3" type="ORF">PILCRDRAFT_776006</name>
</gene>
<dbReference type="Gene3D" id="1.10.10.60">
    <property type="entry name" value="Homeodomain-like"/>
    <property type="match status" value="1"/>
</dbReference>
<evidence type="ECO:0000256" key="1">
    <source>
        <dbReference type="SAM" id="MobiDB-lite"/>
    </source>
</evidence>
<dbReference type="Proteomes" id="UP000054166">
    <property type="component" value="Unassembled WGS sequence"/>
</dbReference>
<feature type="compositionally biased region" description="Low complexity" evidence="1">
    <location>
        <begin position="231"/>
        <end position="253"/>
    </location>
</feature>
<dbReference type="InterPro" id="IPR001005">
    <property type="entry name" value="SANT/Myb"/>
</dbReference>
<dbReference type="Pfam" id="PF13837">
    <property type="entry name" value="Myb_DNA-bind_4"/>
    <property type="match status" value="1"/>
</dbReference>